<organism evidence="1 2">
    <name type="scientific">Pseudomonas fluorescens</name>
    <dbReference type="NCBI Taxonomy" id="294"/>
    <lineage>
        <taxon>Bacteria</taxon>
        <taxon>Pseudomonadati</taxon>
        <taxon>Pseudomonadota</taxon>
        <taxon>Gammaproteobacteria</taxon>
        <taxon>Pseudomonadales</taxon>
        <taxon>Pseudomonadaceae</taxon>
        <taxon>Pseudomonas</taxon>
    </lineage>
</organism>
<comment type="caution">
    <text evidence="1">The sequence shown here is derived from an EMBL/GenBank/DDBJ whole genome shotgun (WGS) entry which is preliminary data.</text>
</comment>
<proteinExistence type="predicted"/>
<sequence>MTRQAIVERSQALWGSEISVVGSGDREQLDWAYGEALRRTLPRRKTLQVIAHRFVKVDQAALMNDTLIQNIVQVAHALEKQGHTLTLSIDNPLDALPGPVERRAMVRQLYKLKDQSGIKLAYNHYTLDTKPGDLLIDLKLYDYIKMPFPDSALRLSLNTRSGLFDRLYERMLELINAARVRFIAENIEFSDSAMLAKNLPFEYFQGGYYSPADRL</sequence>
<dbReference type="AlphaFoldDB" id="A0A4Y9TDT0"/>
<evidence type="ECO:0008006" key="3">
    <source>
        <dbReference type="Google" id="ProtNLM"/>
    </source>
</evidence>
<evidence type="ECO:0000313" key="1">
    <source>
        <dbReference type="EMBL" id="TFW40559.1"/>
    </source>
</evidence>
<name>A0A4Y9TDT0_PSEFL</name>
<evidence type="ECO:0000313" key="2">
    <source>
        <dbReference type="Proteomes" id="UP000297322"/>
    </source>
</evidence>
<dbReference type="InterPro" id="IPR035919">
    <property type="entry name" value="EAL_sf"/>
</dbReference>
<protein>
    <recommendedName>
        <fullName evidence="3">EAL domain-containing protein</fullName>
    </recommendedName>
</protein>
<dbReference type="Gene3D" id="3.20.20.450">
    <property type="entry name" value="EAL domain"/>
    <property type="match status" value="1"/>
</dbReference>
<gene>
    <name evidence="1" type="ORF">E4T65_25755</name>
</gene>
<accession>A0A4Y9TDT0</accession>
<dbReference type="Proteomes" id="UP000297322">
    <property type="component" value="Unassembled WGS sequence"/>
</dbReference>
<dbReference type="SUPFAM" id="SSF141868">
    <property type="entry name" value="EAL domain-like"/>
    <property type="match status" value="1"/>
</dbReference>
<reference evidence="1 2" key="1">
    <citation type="submission" date="2019-03" db="EMBL/GenBank/DDBJ databases">
        <title>Biocontrol and xenobiotic degradation properties of endophytic Pseudomonas fluorescens strain BRZ63.</title>
        <authorList>
            <person name="Chlebek D.A."/>
            <person name="Pinski A."/>
            <person name="Zur J.P."/>
            <person name="Michalska J."/>
            <person name="Hupert-Kocurek K.T."/>
        </authorList>
    </citation>
    <scope>NUCLEOTIDE SEQUENCE [LARGE SCALE GENOMIC DNA]</scope>
    <source>
        <strain evidence="1 2">BRZ63</strain>
    </source>
</reference>
<dbReference type="EMBL" id="SPVI01000021">
    <property type="protein sequence ID" value="TFW40559.1"/>
    <property type="molecule type" value="Genomic_DNA"/>
</dbReference>